<dbReference type="RefSeq" id="WP_162846349.1">
    <property type="nucleotide sequence ID" value="NZ_BKAX01000006.1"/>
</dbReference>
<keyword evidence="5" id="KW-1185">Reference proteome</keyword>
<dbReference type="EMBL" id="UHDK01000001">
    <property type="protein sequence ID" value="SUM30747.1"/>
    <property type="molecule type" value="Genomic_DNA"/>
</dbReference>
<keyword evidence="1" id="KW-0812">Transmembrane</keyword>
<evidence type="ECO:0000313" key="5">
    <source>
        <dbReference type="Proteomes" id="UP000321057"/>
    </source>
</evidence>
<accession>A0A380F968</accession>
<sequence length="49" mass="5752">MTETLLDFMLGPMRGITDFYMEHLLVNNVIVLSLYFIARLFKKRKATAE</sequence>
<reference evidence="3 4" key="1">
    <citation type="submission" date="2018-06" db="EMBL/GenBank/DDBJ databases">
        <authorList>
            <consortium name="Pathogen Informatics"/>
            <person name="Doyle S."/>
        </authorList>
    </citation>
    <scope>NUCLEOTIDE SEQUENCE [LARGE SCALE GENOMIC DNA]</scope>
    <source>
        <strain evidence="3 4">NCTC12195</strain>
    </source>
</reference>
<dbReference type="AlphaFoldDB" id="A0A380F968"/>
<name>A0A380F968_STAGA</name>
<evidence type="ECO:0000313" key="2">
    <source>
        <dbReference type="EMBL" id="GEQ06160.1"/>
    </source>
</evidence>
<organism evidence="3 4">
    <name type="scientific">Staphylococcus gallinarum</name>
    <dbReference type="NCBI Taxonomy" id="1293"/>
    <lineage>
        <taxon>Bacteria</taxon>
        <taxon>Bacillati</taxon>
        <taxon>Bacillota</taxon>
        <taxon>Bacilli</taxon>
        <taxon>Bacillales</taxon>
        <taxon>Staphylococcaceae</taxon>
        <taxon>Staphylococcus</taxon>
    </lineage>
</organism>
<evidence type="ECO:0000313" key="3">
    <source>
        <dbReference type="EMBL" id="SUM30747.1"/>
    </source>
</evidence>
<evidence type="ECO:0000256" key="1">
    <source>
        <dbReference type="SAM" id="Phobius"/>
    </source>
</evidence>
<keyword evidence="1" id="KW-1133">Transmembrane helix</keyword>
<proteinExistence type="predicted"/>
<dbReference type="Proteomes" id="UP000321057">
    <property type="component" value="Unassembled WGS sequence"/>
</dbReference>
<keyword evidence="1" id="KW-0472">Membrane</keyword>
<evidence type="ECO:0000313" key="4">
    <source>
        <dbReference type="Proteomes" id="UP000255277"/>
    </source>
</evidence>
<feature type="transmembrane region" description="Helical" evidence="1">
    <location>
        <begin position="20"/>
        <end position="41"/>
    </location>
</feature>
<reference evidence="2 5" key="2">
    <citation type="submission" date="2019-07" db="EMBL/GenBank/DDBJ databases">
        <title>Whole genome shotgun sequence of Staphylococcus gallinarum NBRC 109767.</title>
        <authorList>
            <person name="Hosoyama A."/>
            <person name="Uohara A."/>
            <person name="Ohji S."/>
            <person name="Ichikawa N."/>
        </authorList>
    </citation>
    <scope>NUCLEOTIDE SEQUENCE [LARGE SCALE GENOMIC DNA]</scope>
    <source>
        <strain evidence="2 5">NBRC 109767</strain>
    </source>
</reference>
<gene>
    <name evidence="3" type="ORF">NCTC12195_00147</name>
    <name evidence="2" type="ORF">SGA02_19880</name>
</gene>
<dbReference type="EMBL" id="BKAX01000006">
    <property type="protein sequence ID" value="GEQ06160.1"/>
    <property type="molecule type" value="Genomic_DNA"/>
</dbReference>
<dbReference type="GeneID" id="93843908"/>
<protein>
    <submittedName>
        <fullName evidence="3">Uncharacterized protein</fullName>
    </submittedName>
</protein>
<dbReference type="Proteomes" id="UP000255277">
    <property type="component" value="Unassembled WGS sequence"/>
</dbReference>